<gene>
    <name evidence="1" type="ORF">SPIL2461_LOCUS14205</name>
</gene>
<sequence length="63" mass="6979">VVTLTDVAGLLMAFEPECSASVLSHAFQMLGLHKGGLSEAQFCLVWEHEPAETNQQQLLRWLP</sequence>
<evidence type="ECO:0000313" key="1">
    <source>
        <dbReference type="EMBL" id="CAE7537327.1"/>
    </source>
</evidence>
<proteinExistence type="predicted"/>
<feature type="non-terminal residue" evidence="1">
    <location>
        <position position="63"/>
    </location>
</feature>
<dbReference type="AlphaFoldDB" id="A0A812TRH8"/>
<keyword evidence="2" id="KW-1185">Reference proteome</keyword>
<name>A0A812TRH8_SYMPI</name>
<comment type="caution">
    <text evidence="1">The sequence shown here is derived from an EMBL/GenBank/DDBJ whole genome shotgun (WGS) entry which is preliminary data.</text>
</comment>
<feature type="non-terminal residue" evidence="1">
    <location>
        <position position="1"/>
    </location>
</feature>
<dbReference type="EMBL" id="CAJNIZ010032435">
    <property type="protein sequence ID" value="CAE7537327.1"/>
    <property type="molecule type" value="Genomic_DNA"/>
</dbReference>
<organism evidence="1 2">
    <name type="scientific">Symbiodinium pilosum</name>
    <name type="common">Dinoflagellate</name>
    <dbReference type="NCBI Taxonomy" id="2952"/>
    <lineage>
        <taxon>Eukaryota</taxon>
        <taxon>Sar</taxon>
        <taxon>Alveolata</taxon>
        <taxon>Dinophyceae</taxon>
        <taxon>Suessiales</taxon>
        <taxon>Symbiodiniaceae</taxon>
        <taxon>Symbiodinium</taxon>
    </lineage>
</organism>
<accession>A0A812TRH8</accession>
<dbReference type="Proteomes" id="UP000649617">
    <property type="component" value="Unassembled WGS sequence"/>
</dbReference>
<evidence type="ECO:0000313" key="2">
    <source>
        <dbReference type="Proteomes" id="UP000649617"/>
    </source>
</evidence>
<protein>
    <submittedName>
        <fullName evidence="1">Uncharacterized protein</fullName>
    </submittedName>
</protein>
<reference evidence="1" key="1">
    <citation type="submission" date="2021-02" db="EMBL/GenBank/DDBJ databases">
        <authorList>
            <person name="Dougan E. K."/>
            <person name="Rhodes N."/>
            <person name="Thang M."/>
            <person name="Chan C."/>
        </authorList>
    </citation>
    <scope>NUCLEOTIDE SEQUENCE</scope>
</reference>